<keyword evidence="4" id="KW-1185">Reference proteome</keyword>
<comment type="caution">
    <text evidence="3">The sequence shown here is derived from an EMBL/GenBank/DDBJ whole genome shotgun (WGS) entry which is preliminary data.</text>
</comment>
<feature type="domain" description="S-Me-THD-like C-terminal" evidence="2">
    <location>
        <begin position="178"/>
        <end position="366"/>
    </location>
</feature>
<dbReference type="InterPro" id="IPR024071">
    <property type="entry name" value="S-Me-THD_C_sf"/>
</dbReference>
<dbReference type="Proteomes" id="UP000235994">
    <property type="component" value="Unassembled WGS sequence"/>
</dbReference>
<sequence>MLSVAASTNTGTRVVSAEEMEALAVGAWILGTGGGGDPYQKLLNMRQLYKKGYSVSLLDPMYLEDEDRVAVVSGMGAPLVGQERLADPHFAVKPVRMMEEYCGARFRAVMALEIGGGNGLQPFMVAALTGLPVVDADSMGRAYPEAQMTSFAANDLPMYPLAVADIRDNEVIVTRAASATWVERLSRKVVVEMGSTAATCKTPRRGSEVKDHGILYTVSKAIRLGEVVLRARRQHADVIGAVLQETAGKRMFSGKVIDVERRTTAGFLRGRAVLEGLGEDRGSRYTLHFQNEFSVGERDGVPEVMTPDLICVLDSVSGDGIGTDVLRFGQRVSVLALPAPAVFTTPRGLELVGPRAFGFDFDYRSVFA</sequence>
<reference evidence="3 4" key="1">
    <citation type="submission" date="2018-01" db="EMBL/GenBank/DDBJ databases">
        <title>The draft genome of an aniline degradation strain ANB-1.</title>
        <authorList>
            <person name="Zhang L."/>
            <person name="Jiang J."/>
        </authorList>
    </citation>
    <scope>NUCLEOTIDE SEQUENCE [LARGE SCALE GENOMIC DNA]</scope>
    <source>
        <strain evidence="3 4">ANB-1</strain>
    </source>
</reference>
<dbReference type="Pfam" id="PF06032">
    <property type="entry name" value="S-Me-THD_N"/>
    <property type="match status" value="1"/>
</dbReference>
<evidence type="ECO:0000313" key="4">
    <source>
        <dbReference type="Proteomes" id="UP000235994"/>
    </source>
</evidence>
<dbReference type="AlphaFoldDB" id="A0A2N8KD47"/>
<protein>
    <submittedName>
        <fullName evidence="3">DUF917 domain-containing protein</fullName>
    </submittedName>
</protein>
<dbReference type="RefSeq" id="WP_102775339.1">
    <property type="nucleotide sequence ID" value="NZ_POQS01000007.1"/>
</dbReference>
<dbReference type="EMBL" id="POQS01000007">
    <property type="protein sequence ID" value="PND31376.1"/>
    <property type="molecule type" value="Genomic_DNA"/>
</dbReference>
<evidence type="ECO:0000259" key="2">
    <source>
        <dbReference type="Pfam" id="PF20906"/>
    </source>
</evidence>
<dbReference type="InterPro" id="IPR027479">
    <property type="entry name" value="S-Me-THD_N_sf"/>
</dbReference>
<organism evidence="3 4">
    <name type="scientific">Achromobacter pulmonis</name>
    <dbReference type="NCBI Taxonomy" id="1389932"/>
    <lineage>
        <taxon>Bacteria</taxon>
        <taxon>Pseudomonadati</taxon>
        <taxon>Pseudomonadota</taxon>
        <taxon>Betaproteobacteria</taxon>
        <taxon>Burkholderiales</taxon>
        <taxon>Alcaligenaceae</taxon>
        <taxon>Achromobacter</taxon>
    </lineage>
</organism>
<dbReference type="InterPro" id="IPR048350">
    <property type="entry name" value="S-Me-THD-like_C"/>
</dbReference>
<dbReference type="InterPro" id="IPR010318">
    <property type="entry name" value="S-Me-THD_N"/>
</dbReference>
<evidence type="ECO:0000313" key="3">
    <source>
        <dbReference type="EMBL" id="PND31376.1"/>
    </source>
</evidence>
<dbReference type="Gene3D" id="2.40.390.10">
    <property type="entry name" value="CV3147-like"/>
    <property type="match status" value="1"/>
</dbReference>
<dbReference type="Gene3D" id="3.40.1610.10">
    <property type="entry name" value="CV3147-like domain"/>
    <property type="match status" value="1"/>
</dbReference>
<evidence type="ECO:0000259" key="1">
    <source>
        <dbReference type="Pfam" id="PF06032"/>
    </source>
</evidence>
<feature type="domain" description="S-Me-THD N-terminal" evidence="1">
    <location>
        <begin position="19"/>
        <end position="174"/>
    </location>
</feature>
<proteinExistence type="predicted"/>
<dbReference type="Pfam" id="PF20906">
    <property type="entry name" value="S-Me-THD_C"/>
    <property type="match status" value="1"/>
</dbReference>
<name>A0A2N8KD47_9BURK</name>
<gene>
    <name evidence="3" type="ORF">C1I89_26405</name>
</gene>
<accession>A0A2N8KD47</accession>
<dbReference type="SUPFAM" id="SSF160991">
    <property type="entry name" value="CV3147-like"/>
    <property type="match status" value="1"/>
</dbReference>